<dbReference type="RefSeq" id="WP_325775553.1">
    <property type="nucleotide sequence ID" value="NZ_VTDN01000006.1"/>
</dbReference>
<comment type="pathway">
    <text evidence="2">Purine metabolism; urate degradation; (S)-allantoin from urate: step 3/3.</text>
</comment>
<evidence type="ECO:0000256" key="3">
    <source>
        <dbReference type="ARBA" id="ARBA00012257"/>
    </source>
</evidence>
<dbReference type="PANTHER" id="PTHR43466:SF1">
    <property type="entry name" value="2-OXO-4-HYDROXY-4-CARBOXY-5-UREIDOIMIDAZOLINE DECARBOXYLASE-RELATED"/>
    <property type="match status" value="1"/>
</dbReference>
<evidence type="ECO:0000259" key="7">
    <source>
        <dbReference type="Pfam" id="PF09349"/>
    </source>
</evidence>
<dbReference type="InterPro" id="IPR017595">
    <property type="entry name" value="OHCU_decarboxylase-2"/>
</dbReference>
<dbReference type="SUPFAM" id="SSF158694">
    <property type="entry name" value="UraD-Like"/>
    <property type="match status" value="1"/>
</dbReference>
<evidence type="ECO:0000313" key="9">
    <source>
        <dbReference type="Proteomes" id="UP001339883"/>
    </source>
</evidence>
<proteinExistence type="predicted"/>
<sequence length="161" mass="18707">MNIHQFNEKSSTEIQDLLIRCVNIPHWAQHIACHRPYENKQKLLTTAKILALDWTWDDILTALHAHPKIGEKDKNSNHNYSSNEQADISQNASDLDLLKQANQNYEEKFGFIFLIKAKGLTTDQVLVQIKQRLNNTIDVEKKCVHEQLILITLLRLEQEIL</sequence>
<dbReference type="Gene3D" id="1.10.3330.10">
    <property type="entry name" value="Oxo-4-hydroxy-4-carboxy-5-ureidoimidazoline decarboxylase"/>
    <property type="match status" value="1"/>
</dbReference>
<dbReference type="Proteomes" id="UP001339883">
    <property type="component" value="Unassembled WGS sequence"/>
</dbReference>
<organism evidence="8 9">
    <name type="scientific">Acinetobacter pollinis</name>
    <dbReference type="NCBI Taxonomy" id="2605270"/>
    <lineage>
        <taxon>Bacteria</taxon>
        <taxon>Pseudomonadati</taxon>
        <taxon>Pseudomonadota</taxon>
        <taxon>Gammaproteobacteria</taxon>
        <taxon>Moraxellales</taxon>
        <taxon>Moraxellaceae</taxon>
        <taxon>Acinetobacter</taxon>
    </lineage>
</organism>
<dbReference type="GO" id="GO:0051997">
    <property type="term" value="F:2-oxo-4-hydroxy-4-carboxy-5-ureidoimidazoline decarboxylase activity"/>
    <property type="evidence" value="ECO:0007669"/>
    <property type="project" value="UniProtKB-EC"/>
</dbReference>
<dbReference type="EC" id="4.1.1.97" evidence="3"/>
<reference evidence="8 9" key="1">
    <citation type="submission" date="2019-08" db="EMBL/GenBank/DDBJ databases">
        <title>Five species of Acinetobacter isolated from floral nectar and animal pollinators.</title>
        <authorList>
            <person name="Hendry T.A."/>
        </authorList>
    </citation>
    <scope>NUCLEOTIDE SEQUENCE [LARGE SCALE GENOMIC DNA]</scope>
    <source>
        <strain evidence="8 9">MD18.27</strain>
    </source>
</reference>
<dbReference type="EMBL" id="VTDN01000006">
    <property type="protein sequence ID" value="MEB5477175.1"/>
    <property type="molecule type" value="Genomic_DNA"/>
</dbReference>
<dbReference type="PANTHER" id="PTHR43466">
    <property type="entry name" value="2-OXO-4-HYDROXY-4-CARBOXY-5-UREIDOIMIDAZOLINE DECARBOXYLASE-RELATED"/>
    <property type="match status" value="1"/>
</dbReference>
<protein>
    <recommendedName>
        <fullName evidence="3">2-oxo-4-hydroxy-4-carboxy-5-ureidoimidazoline decarboxylase</fullName>
        <ecNumber evidence="3">4.1.1.97</ecNumber>
    </recommendedName>
</protein>
<dbReference type="NCBIfam" id="NF010372">
    <property type="entry name" value="PRK13798.1"/>
    <property type="match status" value="1"/>
</dbReference>
<dbReference type="Pfam" id="PF09349">
    <property type="entry name" value="OHCU_decarbox"/>
    <property type="match status" value="1"/>
</dbReference>
<name>A0ABU6DTX8_9GAMM</name>
<keyword evidence="5" id="KW-0210">Decarboxylase</keyword>
<evidence type="ECO:0000313" key="8">
    <source>
        <dbReference type="EMBL" id="MEB5477175.1"/>
    </source>
</evidence>
<dbReference type="InterPro" id="IPR018020">
    <property type="entry name" value="OHCU_decarboxylase"/>
</dbReference>
<evidence type="ECO:0000256" key="1">
    <source>
        <dbReference type="ARBA" id="ARBA00001163"/>
    </source>
</evidence>
<keyword evidence="4" id="KW-0659">Purine metabolism</keyword>
<comment type="caution">
    <text evidence="8">The sequence shown here is derived from an EMBL/GenBank/DDBJ whole genome shotgun (WGS) entry which is preliminary data.</text>
</comment>
<evidence type="ECO:0000256" key="4">
    <source>
        <dbReference type="ARBA" id="ARBA00022631"/>
    </source>
</evidence>
<evidence type="ECO:0000256" key="5">
    <source>
        <dbReference type="ARBA" id="ARBA00022793"/>
    </source>
</evidence>
<evidence type="ECO:0000256" key="2">
    <source>
        <dbReference type="ARBA" id="ARBA00004754"/>
    </source>
</evidence>
<accession>A0ABU6DTX8</accession>
<feature type="domain" description="Oxo-4-hydroxy-4-carboxy-5-ureidoimidazoline decarboxylase" evidence="7">
    <location>
        <begin position="8"/>
        <end position="157"/>
    </location>
</feature>
<dbReference type="InterPro" id="IPR036778">
    <property type="entry name" value="OHCU_decarboxylase_sf"/>
</dbReference>
<comment type="catalytic activity">
    <reaction evidence="1">
        <text>5-hydroxy-2-oxo-4-ureido-2,5-dihydro-1H-imidazole-5-carboxylate + H(+) = (S)-allantoin + CO2</text>
        <dbReference type="Rhea" id="RHEA:26301"/>
        <dbReference type="ChEBI" id="CHEBI:15378"/>
        <dbReference type="ChEBI" id="CHEBI:15678"/>
        <dbReference type="ChEBI" id="CHEBI:16526"/>
        <dbReference type="ChEBI" id="CHEBI:58639"/>
        <dbReference type="EC" id="4.1.1.97"/>
    </reaction>
</comment>
<dbReference type="NCBIfam" id="TIGR03180">
    <property type="entry name" value="UraD_2"/>
    <property type="match status" value="1"/>
</dbReference>
<evidence type="ECO:0000256" key="6">
    <source>
        <dbReference type="ARBA" id="ARBA00023239"/>
    </source>
</evidence>
<keyword evidence="6 8" id="KW-0456">Lyase</keyword>
<gene>
    <name evidence="8" type="primary">uraD</name>
    <name evidence="8" type="ORF">I2F25_08995</name>
</gene>
<keyword evidence="9" id="KW-1185">Reference proteome</keyword>